<dbReference type="Pfam" id="PF01739">
    <property type="entry name" value="CheR"/>
    <property type="match status" value="1"/>
</dbReference>
<dbReference type="InterPro" id="IPR036804">
    <property type="entry name" value="CheR_N_sf"/>
</dbReference>
<dbReference type="InterPro" id="IPR022641">
    <property type="entry name" value="CheR_N"/>
</dbReference>
<proteinExistence type="predicted"/>
<name>A0A1V4IDB0_9CLOT</name>
<dbReference type="GO" id="GO:0032259">
    <property type="term" value="P:methylation"/>
    <property type="evidence" value="ECO:0007669"/>
    <property type="project" value="UniProtKB-KW"/>
</dbReference>
<accession>A0A1V4IDB0</accession>
<gene>
    <name evidence="7" type="primary">cheR</name>
    <name evidence="7" type="ORF">CLCHR_41380</name>
</gene>
<keyword evidence="3 7" id="KW-0489">Methyltransferase</keyword>
<evidence type="ECO:0000256" key="3">
    <source>
        <dbReference type="ARBA" id="ARBA00022603"/>
    </source>
</evidence>
<dbReference type="STRING" id="225345.CLCHR_41380"/>
<dbReference type="InterPro" id="IPR022642">
    <property type="entry name" value="CheR_C"/>
</dbReference>
<keyword evidence="4 7" id="KW-0808">Transferase</keyword>
<dbReference type="EMBL" id="MZGT01000080">
    <property type="protein sequence ID" value="OPJ57951.1"/>
    <property type="molecule type" value="Genomic_DNA"/>
</dbReference>
<dbReference type="EC" id="2.1.1.80" evidence="2"/>
<evidence type="ECO:0000256" key="1">
    <source>
        <dbReference type="ARBA" id="ARBA00001541"/>
    </source>
</evidence>
<evidence type="ECO:0000256" key="4">
    <source>
        <dbReference type="ARBA" id="ARBA00022679"/>
    </source>
</evidence>
<organism evidence="7 8">
    <name type="scientific">Clostridium chromiireducens</name>
    <dbReference type="NCBI Taxonomy" id="225345"/>
    <lineage>
        <taxon>Bacteria</taxon>
        <taxon>Bacillati</taxon>
        <taxon>Bacillota</taxon>
        <taxon>Clostridia</taxon>
        <taxon>Eubacteriales</taxon>
        <taxon>Clostridiaceae</taxon>
        <taxon>Clostridium</taxon>
    </lineage>
</organism>
<evidence type="ECO:0000256" key="5">
    <source>
        <dbReference type="ARBA" id="ARBA00022691"/>
    </source>
</evidence>
<comment type="catalytic activity">
    <reaction evidence="1">
        <text>L-glutamyl-[protein] + S-adenosyl-L-methionine = [protein]-L-glutamate 5-O-methyl ester + S-adenosyl-L-homocysteine</text>
        <dbReference type="Rhea" id="RHEA:24452"/>
        <dbReference type="Rhea" id="RHEA-COMP:10208"/>
        <dbReference type="Rhea" id="RHEA-COMP:10311"/>
        <dbReference type="ChEBI" id="CHEBI:29973"/>
        <dbReference type="ChEBI" id="CHEBI:57856"/>
        <dbReference type="ChEBI" id="CHEBI:59789"/>
        <dbReference type="ChEBI" id="CHEBI:82795"/>
        <dbReference type="EC" id="2.1.1.80"/>
    </reaction>
</comment>
<evidence type="ECO:0000259" key="6">
    <source>
        <dbReference type="PROSITE" id="PS50123"/>
    </source>
</evidence>
<dbReference type="PROSITE" id="PS50123">
    <property type="entry name" value="CHER"/>
    <property type="match status" value="1"/>
</dbReference>
<feature type="domain" description="CheR-type methyltransferase" evidence="6">
    <location>
        <begin position="1"/>
        <end position="268"/>
    </location>
</feature>
<dbReference type="GO" id="GO:0008983">
    <property type="term" value="F:protein-glutamate O-methyltransferase activity"/>
    <property type="evidence" value="ECO:0007669"/>
    <property type="project" value="UniProtKB-EC"/>
</dbReference>
<dbReference type="Gene3D" id="1.10.155.10">
    <property type="entry name" value="Chemotaxis receptor methyltransferase CheR, N-terminal domain"/>
    <property type="match status" value="1"/>
</dbReference>
<dbReference type="PANTHER" id="PTHR24422">
    <property type="entry name" value="CHEMOTAXIS PROTEIN METHYLTRANSFERASE"/>
    <property type="match status" value="1"/>
</dbReference>
<keyword evidence="8" id="KW-1185">Reference proteome</keyword>
<dbReference type="InterPro" id="IPR029063">
    <property type="entry name" value="SAM-dependent_MTases_sf"/>
</dbReference>
<evidence type="ECO:0000256" key="2">
    <source>
        <dbReference type="ARBA" id="ARBA00012534"/>
    </source>
</evidence>
<dbReference type="SMART" id="SM00138">
    <property type="entry name" value="MeTrc"/>
    <property type="match status" value="1"/>
</dbReference>
<dbReference type="SUPFAM" id="SSF47757">
    <property type="entry name" value="Chemotaxis receptor methyltransferase CheR, N-terminal domain"/>
    <property type="match status" value="1"/>
</dbReference>
<reference evidence="7 8" key="1">
    <citation type="submission" date="2017-03" db="EMBL/GenBank/DDBJ databases">
        <title>Genome sequence of Clostridium chromiireducens DSM 23318.</title>
        <authorList>
            <person name="Poehlein A."/>
            <person name="Daniel R."/>
        </authorList>
    </citation>
    <scope>NUCLEOTIDE SEQUENCE [LARGE SCALE GENOMIC DNA]</scope>
    <source>
        <strain evidence="7 8">DSM 23318</strain>
    </source>
</reference>
<protein>
    <recommendedName>
        <fullName evidence="2">protein-glutamate O-methyltransferase</fullName>
        <ecNumber evidence="2">2.1.1.80</ecNumber>
    </recommendedName>
</protein>
<dbReference type="AlphaFoldDB" id="A0A1V4IDB0"/>
<dbReference type="RefSeq" id="WP_079441776.1">
    <property type="nucleotide sequence ID" value="NZ_MZGT01000080.1"/>
</dbReference>
<dbReference type="PIRSF" id="PIRSF000410">
    <property type="entry name" value="CheR"/>
    <property type="match status" value="1"/>
</dbReference>
<dbReference type="PANTHER" id="PTHR24422:SF19">
    <property type="entry name" value="CHEMOTAXIS PROTEIN METHYLTRANSFERASE"/>
    <property type="match status" value="1"/>
</dbReference>
<dbReference type="Proteomes" id="UP000191056">
    <property type="component" value="Unassembled WGS sequence"/>
</dbReference>
<dbReference type="Pfam" id="PF03705">
    <property type="entry name" value="CheR_N"/>
    <property type="match status" value="1"/>
</dbReference>
<dbReference type="SUPFAM" id="SSF53335">
    <property type="entry name" value="S-adenosyl-L-methionine-dependent methyltransferases"/>
    <property type="match status" value="1"/>
</dbReference>
<dbReference type="PRINTS" id="PR00996">
    <property type="entry name" value="CHERMTFRASE"/>
</dbReference>
<dbReference type="Gene3D" id="3.40.50.150">
    <property type="entry name" value="Vaccinia Virus protein VP39"/>
    <property type="match status" value="1"/>
</dbReference>
<dbReference type="InterPro" id="IPR050903">
    <property type="entry name" value="Bact_Chemotaxis_MeTrfase"/>
</dbReference>
<sequence>MDEFTDIYFKKYCDLLYKRTGIFVKENKKETFKLKIEKSMRKLNIHNHDEYLLYLQKYDCEEHFQQFINDMTTNTTEFFREKQHFDFIENNIPFIMKNNPRIARKNEIRIWSAASSSGQEAVSLAILFRECFGNRINIKILATDIDSEILSKAVKGIYSYSECKDIPEEFLYKYFDKVRNGFSIKEEIRSMIQYRHFNLMQDYNFKKGFDIIFCRNVMIYFSNPIQEMLINKFYNNIVQGGLLFIGHSESLVSKSHKYQYIGPAIYMK</sequence>
<keyword evidence="5" id="KW-0949">S-adenosyl-L-methionine</keyword>
<dbReference type="OrthoDB" id="9816309at2"/>
<dbReference type="InterPro" id="IPR000780">
    <property type="entry name" value="CheR_MeTrfase"/>
</dbReference>
<evidence type="ECO:0000313" key="7">
    <source>
        <dbReference type="EMBL" id="OPJ57951.1"/>
    </source>
</evidence>
<dbReference type="InterPro" id="IPR026024">
    <property type="entry name" value="Chemotaxis_MeTrfase_CheR"/>
</dbReference>
<comment type="caution">
    <text evidence="7">The sequence shown here is derived from an EMBL/GenBank/DDBJ whole genome shotgun (WGS) entry which is preliminary data.</text>
</comment>
<evidence type="ECO:0000313" key="8">
    <source>
        <dbReference type="Proteomes" id="UP000191056"/>
    </source>
</evidence>